<evidence type="ECO:0000313" key="3">
    <source>
        <dbReference type="EMBL" id="KIM86772.1"/>
    </source>
</evidence>
<dbReference type="Proteomes" id="UP000054166">
    <property type="component" value="Unassembled WGS sequence"/>
</dbReference>
<evidence type="ECO:0000256" key="2">
    <source>
        <dbReference type="SAM" id="MobiDB-lite"/>
    </source>
</evidence>
<sequence>MPRAASNQQGPPHGDHPATNANPTPRSSYGNPTSRSYQPATHYTYPPINQLNHPNSAVSVSATHLSESIVHRLSPGLNAAFSMLHQNTLTQINNVQNSIQSLSKNLSDARAEAKKESTQVTNILEASHALQTKAIKRVIDRVDKLDKTIGGNDGISLIRRISSIEFAIAELVERMRDPDAAVVPIIRRDAAISPRPEILPSKRISLLVVHRRSRLLFHPSGLQLMSI</sequence>
<gene>
    <name evidence="3" type="ORF">PILCRDRAFT_315327</name>
</gene>
<feature type="coiled-coil region" evidence="1">
    <location>
        <begin position="92"/>
        <end position="119"/>
    </location>
</feature>
<keyword evidence="4" id="KW-1185">Reference proteome</keyword>
<protein>
    <submittedName>
        <fullName evidence="3">Uncharacterized protein</fullName>
    </submittedName>
</protein>
<organism evidence="3 4">
    <name type="scientific">Piloderma croceum (strain F 1598)</name>
    <dbReference type="NCBI Taxonomy" id="765440"/>
    <lineage>
        <taxon>Eukaryota</taxon>
        <taxon>Fungi</taxon>
        <taxon>Dikarya</taxon>
        <taxon>Basidiomycota</taxon>
        <taxon>Agaricomycotina</taxon>
        <taxon>Agaricomycetes</taxon>
        <taxon>Agaricomycetidae</taxon>
        <taxon>Atheliales</taxon>
        <taxon>Atheliaceae</taxon>
        <taxon>Piloderma</taxon>
    </lineage>
</organism>
<name>A0A0C3CAQ5_PILCF</name>
<reference evidence="4" key="2">
    <citation type="submission" date="2015-01" db="EMBL/GenBank/DDBJ databases">
        <title>Evolutionary Origins and Diversification of the Mycorrhizal Mutualists.</title>
        <authorList>
            <consortium name="DOE Joint Genome Institute"/>
            <consortium name="Mycorrhizal Genomics Consortium"/>
            <person name="Kohler A."/>
            <person name="Kuo A."/>
            <person name="Nagy L.G."/>
            <person name="Floudas D."/>
            <person name="Copeland A."/>
            <person name="Barry K.W."/>
            <person name="Cichocki N."/>
            <person name="Veneault-Fourrey C."/>
            <person name="LaButti K."/>
            <person name="Lindquist E.A."/>
            <person name="Lipzen A."/>
            <person name="Lundell T."/>
            <person name="Morin E."/>
            <person name="Murat C."/>
            <person name="Riley R."/>
            <person name="Ohm R."/>
            <person name="Sun H."/>
            <person name="Tunlid A."/>
            <person name="Henrissat B."/>
            <person name="Grigoriev I.V."/>
            <person name="Hibbett D.S."/>
            <person name="Martin F."/>
        </authorList>
    </citation>
    <scope>NUCLEOTIDE SEQUENCE [LARGE SCALE GENOMIC DNA]</scope>
    <source>
        <strain evidence="4">F 1598</strain>
    </source>
</reference>
<dbReference type="InParanoid" id="A0A0C3CAQ5"/>
<feature type="compositionally biased region" description="Polar residues" evidence="2">
    <location>
        <begin position="1"/>
        <end position="10"/>
    </location>
</feature>
<keyword evidence="1" id="KW-0175">Coiled coil</keyword>
<evidence type="ECO:0000256" key="1">
    <source>
        <dbReference type="SAM" id="Coils"/>
    </source>
</evidence>
<feature type="compositionally biased region" description="Polar residues" evidence="2">
    <location>
        <begin position="19"/>
        <end position="50"/>
    </location>
</feature>
<feature type="region of interest" description="Disordered" evidence="2">
    <location>
        <begin position="1"/>
        <end position="50"/>
    </location>
</feature>
<dbReference type="EMBL" id="KN832981">
    <property type="protein sequence ID" value="KIM86772.1"/>
    <property type="molecule type" value="Genomic_DNA"/>
</dbReference>
<dbReference type="OrthoDB" id="436852at2759"/>
<dbReference type="AlphaFoldDB" id="A0A0C3CAQ5"/>
<dbReference type="HOGENOM" id="CLU_1220095_0_0_1"/>
<accession>A0A0C3CAQ5</accession>
<reference evidence="3 4" key="1">
    <citation type="submission" date="2014-04" db="EMBL/GenBank/DDBJ databases">
        <authorList>
            <consortium name="DOE Joint Genome Institute"/>
            <person name="Kuo A."/>
            <person name="Tarkka M."/>
            <person name="Buscot F."/>
            <person name="Kohler A."/>
            <person name="Nagy L.G."/>
            <person name="Floudas D."/>
            <person name="Copeland A."/>
            <person name="Barry K.W."/>
            <person name="Cichocki N."/>
            <person name="Veneault-Fourrey C."/>
            <person name="LaButti K."/>
            <person name="Lindquist E.A."/>
            <person name="Lipzen A."/>
            <person name="Lundell T."/>
            <person name="Morin E."/>
            <person name="Murat C."/>
            <person name="Sun H."/>
            <person name="Tunlid A."/>
            <person name="Henrissat B."/>
            <person name="Grigoriev I.V."/>
            <person name="Hibbett D.S."/>
            <person name="Martin F."/>
            <person name="Nordberg H.P."/>
            <person name="Cantor M.N."/>
            <person name="Hua S.X."/>
        </authorList>
    </citation>
    <scope>NUCLEOTIDE SEQUENCE [LARGE SCALE GENOMIC DNA]</scope>
    <source>
        <strain evidence="3 4">F 1598</strain>
    </source>
</reference>
<evidence type="ECO:0000313" key="4">
    <source>
        <dbReference type="Proteomes" id="UP000054166"/>
    </source>
</evidence>
<proteinExistence type="predicted"/>